<evidence type="ECO:0000313" key="2">
    <source>
        <dbReference type="Proteomes" id="UP000223366"/>
    </source>
</evidence>
<dbReference type="AlphaFoldDB" id="A0A9X7BLX6"/>
<accession>A0A9X7BLX6</accession>
<comment type="caution">
    <text evidence="1">The sequence shown here is derived from an EMBL/GenBank/DDBJ whole genome shotgun (WGS) entry which is preliminary data.</text>
</comment>
<evidence type="ECO:0000313" key="1">
    <source>
        <dbReference type="EMBL" id="PFV28646.1"/>
    </source>
</evidence>
<dbReference type="EMBL" id="NVDU01000046">
    <property type="protein sequence ID" value="PFV28646.1"/>
    <property type="molecule type" value="Genomic_DNA"/>
</dbReference>
<dbReference type="Proteomes" id="UP000223366">
    <property type="component" value="Unassembled WGS sequence"/>
</dbReference>
<organism evidence="1 2">
    <name type="scientific">Bacillus thuringiensis</name>
    <dbReference type="NCBI Taxonomy" id="1428"/>
    <lineage>
        <taxon>Bacteria</taxon>
        <taxon>Bacillati</taxon>
        <taxon>Bacillota</taxon>
        <taxon>Bacilli</taxon>
        <taxon>Bacillales</taxon>
        <taxon>Bacillaceae</taxon>
        <taxon>Bacillus</taxon>
        <taxon>Bacillus cereus group</taxon>
    </lineage>
</organism>
<protein>
    <submittedName>
        <fullName evidence="1">Uncharacterized protein</fullName>
    </submittedName>
</protein>
<proteinExistence type="predicted"/>
<reference evidence="1 2" key="1">
    <citation type="submission" date="2017-09" db="EMBL/GenBank/DDBJ databases">
        <title>Large-scale bioinformatics analysis of Bacillus genomes uncovers conserved roles of natural products in bacterial physiology.</title>
        <authorList>
            <consortium name="Agbiome Team Llc"/>
            <person name="Bleich R.M."/>
            <person name="Grubbs K.J."/>
            <person name="Santa Maria K.C."/>
            <person name="Allen S.E."/>
            <person name="Farag S."/>
            <person name="Shank E.A."/>
            <person name="Bowers A."/>
        </authorList>
    </citation>
    <scope>NUCLEOTIDE SEQUENCE [LARGE SCALE GENOMIC DNA]</scope>
    <source>
        <strain evidence="1 2">AFS060060</strain>
    </source>
</reference>
<name>A0A9X7BLX6_BACTU</name>
<gene>
    <name evidence="1" type="ORF">COK99_20105</name>
</gene>
<sequence>MKKNHAKQKHIISCPYGQLIYIIIVPGSKVLKMKSTRKKADLSSHKESAFFYDSIHFYTFLSWRGFRILVCYWINKKTVHKNLYFNKFLAQFFYFIPFINT</sequence>